<evidence type="ECO:0000256" key="1">
    <source>
        <dbReference type="SAM" id="MobiDB-lite"/>
    </source>
</evidence>
<protein>
    <submittedName>
        <fullName evidence="2">Replication protein</fullName>
    </submittedName>
</protein>
<organism evidence="2">
    <name type="scientific">Escherichia coli</name>
    <dbReference type="NCBI Taxonomy" id="562"/>
    <lineage>
        <taxon>Bacteria</taxon>
        <taxon>Pseudomonadati</taxon>
        <taxon>Pseudomonadota</taxon>
        <taxon>Gammaproteobacteria</taxon>
        <taxon>Enterobacterales</taxon>
        <taxon>Enterobacteriaceae</taxon>
        <taxon>Escherichia</taxon>
    </lineage>
</organism>
<dbReference type="AlphaFoldDB" id="A0A168PQQ1"/>
<dbReference type="EMBL" id="KU932025">
    <property type="protein sequence ID" value="ANC58645.1"/>
    <property type="molecule type" value="Genomic_DNA"/>
</dbReference>
<feature type="region of interest" description="Disordered" evidence="1">
    <location>
        <begin position="1"/>
        <end position="54"/>
    </location>
</feature>
<evidence type="ECO:0000313" key="2">
    <source>
        <dbReference type="EMBL" id="ANC58645.1"/>
    </source>
</evidence>
<sequence length="82" mass="9228">MHLPPQAAGPNRSHFSYNTQRQPPEKPRSRAELKPQSLSLITEKRGRPRPKGGNNIAFNYECCNYTPSSLSVFSLEVLSTRS</sequence>
<feature type="compositionally biased region" description="Basic and acidic residues" evidence="1">
    <location>
        <begin position="23"/>
        <end position="33"/>
    </location>
</feature>
<keyword evidence="2" id="KW-0614">Plasmid</keyword>
<geneLocation type="plasmid" evidence="2">
    <name>pEC14I</name>
</geneLocation>
<feature type="compositionally biased region" description="Polar residues" evidence="1">
    <location>
        <begin position="13"/>
        <end position="22"/>
    </location>
</feature>
<accession>A0A168PQQ1</accession>
<name>A0A168PQQ1_ECOLX</name>
<reference evidence="2" key="1">
    <citation type="submission" date="2016-03" db="EMBL/GenBank/DDBJ databases">
        <title>Characterization of plasmids acquired from Finnish patients derived ESBL strains.</title>
        <authorList>
            <person name="Mattila S."/>
            <person name="Ojala V."/>
            <person name="Ruotsalainen P."/>
            <person name="Tuononen T."/>
            <person name="Bamford J.K.H."/>
            <person name="Jalasvuori M."/>
        </authorList>
    </citation>
    <scope>NUCLEOTIDE SEQUENCE</scope>
    <source>
        <plasmid evidence="2">pEC14I</plasmid>
    </source>
</reference>
<proteinExistence type="predicted"/>